<dbReference type="PROSITE" id="PS51831">
    <property type="entry name" value="HD"/>
    <property type="match status" value="1"/>
</dbReference>
<dbReference type="SUPFAM" id="SSF52172">
    <property type="entry name" value="CheY-like"/>
    <property type="match status" value="1"/>
</dbReference>
<gene>
    <name evidence="7" type="ORF">FJR45_00445</name>
</gene>
<dbReference type="InterPro" id="IPR043128">
    <property type="entry name" value="Rev_trsase/Diguanyl_cyclase"/>
</dbReference>
<dbReference type="InterPro" id="IPR001789">
    <property type="entry name" value="Sig_transdc_resp-reg_receiver"/>
</dbReference>
<dbReference type="Gene3D" id="1.10.3210.10">
    <property type="entry name" value="Hypothetical protein af1432"/>
    <property type="match status" value="1"/>
</dbReference>
<evidence type="ECO:0000259" key="4">
    <source>
        <dbReference type="PROSITE" id="PS50887"/>
    </source>
</evidence>
<reference evidence="7 8" key="1">
    <citation type="submission" date="2019-06" db="EMBL/GenBank/DDBJ databases">
        <title>Sulfurimonas gotlandica sp. nov., a chemoautotrophic and psychrotolerant epsilonproteobacterium isolated from a pelagic redoxcline, and an emended description of the genus Sulfurimonas.</title>
        <authorList>
            <person name="Wang S."/>
            <person name="Jiang L."/>
            <person name="Shao Z."/>
        </authorList>
    </citation>
    <scope>NUCLEOTIDE SEQUENCE [LARGE SCALE GENOMIC DNA]</scope>
    <source>
        <strain evidence="7 8">S2-6</strain>
    </source>
</reference>
<dbReference type="InterPro" id="IPR006674">
    <property type="entry name" value="HD_domain"/>
</dbReference>
<dbReference type="PANTHER" id="PTHR45228:SF4">
    <property type="entry name" value="LIPOPROTEIN"/>
    <property type="match status" value="1"/>
</dbReference>
<feature type="modified residue" description="4-aspartylphosphate" evidence="2">
    <location>
        <position position="64"/>
    </location>
</feature>
<dbReference type="EMBL" id="CP041235">
    <property type="protein sequence ID" value="QOP42504.1"/>
    <property type="molecule type" value="Genomic_DNA"/>
</dbReference>
<dbReference type="SUPFAM" id="SSF109604">
    <property type="entry name" value="HD-domain/PDEase-like"/>
    <property type="match status" value="1"/>
</dbReference>
<dbReference type="PROSITE" id="PS50110">
    <property type="entry name" value="RESPONSE_REGULATORY"/>
    <property type="match status" value="1"/>
</dbReference>
<feature type="domain" description="HD" evidence="5">
    <location>
        <begin position="185"/>
        <end position="307"/>
    </location>
</feature>
<dbReference type="Pfam" id="PF13487">
    <property type="entry name" value="HD_5"/>
    <property type="match status" value="1"/>
</dbReference>
<dbReference type="InterPro" id="IPR000160">
    <property type="entry name" value="GGDEF_dom"/>
</dbReference>
<feature type="domain" description="HD-GYP" evidence="6">
    <location>
        <begin position="163"/>
        <end position="358"/>
    </location>
</feature>
<dbReference type="InterPro" id="IPR006675">
    <property type="entry name" value="HDIG_dom"/>
</dbReference>
<feature type="domain" description="Response regulatory" evidence="3">
    <location>
        <begin position="15"/>
        <end position="129"/>
    </location>
</feature>
<dbReference type="Gene3D" id="3.30.70.270">
    <property type="match status" value="1"/>
</dbReference>
<dbReference type="PROSITE" id="PS50887">
    <property type="entry name" value="GGDEF"/>
    <property type="match status" value="1"/>
</dbReference>
<evidence type="ECO:0000259" key="6">
    <source>
        <dbReference type="PROSITE" id="PS51832"/>
    </source>
</evidence>
<dbReference type="SMART" id="SM00471">
    <property type="entry name" value="HDc"/>
    <property type="match status" value="1"/>
</dbReference>
<dbReference type="CDD" id="cd00156">
    <property type="entry name" value="REC"/>
    <property type="match status" value="1"/>
</dbReference>
<evidence type="ECO:0000256" key="2">
    <source>
        <dbReference type="PROSITE-ProRule" id="PRU00169"/>
    </source>
</evidence>
<dbReference type="Gene3D" id="3.40.50.2300">
    <property type="match status" value="1"/>
</dbReference>
<evidence type="ECO:0000259" key="3">
    <source>
        <dbReference type="PROSITE" id="PS50110"/>
    </source>
</evidence>
<evidence type="ECO:0000313" key="8">
    <source>
        <dbReference type="Proteomes" id="UP000593719"/>
    </source>
</evidence>
<dbReference type="Pfam" id="PF00990">
    <property type="entry name" value="GGDEF"/>
    <property type="match status" value="1"/>
</dbReference>
<dbReference type="PANTHER" id="PTHR45228">
    <property type="entry name" value="CYCLIC DI-GMP PHOSPHODIESTERASE TM_0186-RELATED"/>
    <property type="match status" value="1"/>
</dbReference>
<keyword evidence="2" id="KW-0597">Phosphoprotein</keyword>
<evidence type="ECO:0000259" key="5">
    <source>
        <dbReference type="PROSITE" id="PS51831"/>
    </source>
</evidence>
<dbReference type="NCBIfam" id="TIGR00277">
    <property type="entry name" value="HDIG"/>
    <property type="match status" value="1"/>
</dbReference>
<dbReference type="InterPro" id="IPR037522">
    <property type="entry name" value="HD_GYP_dom"/>
</dbReference>
<feature type="domain" description="GGDEF" evidence="4">
    <location>
        <begin position="397"/>
        <end position="498"/>
    </location>
</feature>
<dbReference type="CDD" id="cd00077">
    <property type="entry name" value="HDc"/>
    <property type="match status" value="1"/>
</dbReference>
<organism evidence="7 8">
    <name type="scientific">Sulfurimonas sediminis</name>
    <dbReference type="NCBI Taxonomy" id="2590020"/>
    <lineage>
        <taxon>Bacteria</taxon>
        <taxon>Pseudomonadati</taxon>
        <taxon>Campylobacterota</taxon>
        <taxon>Epsilonproteobacteria</taxon>
        <taxon>Campylobacterales</taxon>
        <taxon>Sulfurimonadaceae</taxon>
        <taxon>Sulfurimonas</taxon>
    </lineage>
</organism>
<dbReference type="SUPFAM" id="SSF55073">
    <property type="entry name" value="Nucleotide cyclase"/>
    <property type="match status" value="1"/>
</dbReference>
<keyword evidence="8" id="KW-1185">Reference proteome</keyword>
<dbReference type="AlphaFoldDB" id="A0A7M1AYI2"/>
<evidence type="ECO:0000256" key="1">
    <source>
        <dbReference type="ARBA" id="ARBA00023136"/>
    </source>
</evidence>
<sequence>MINLKALQSLARKFKVLYVEDDMAVQTALTEYLKNFFADVTTAKDGVEGLERYKNGQFDIVITDLSMPRMDGIEMLQKIREINPQQALLITTAHSGSDYMSQAIKIGVDGYIIKPFDYEQLNYELYKVSEKLEVMQENEAYKKSLQRMVEQKTAELSAMIQFQHDNYEKTLLAMVKLIEERDTYTAGHSQRVAKYSKMIAQKMGLSQKECEKVYQAGILHDIGKIVTPDVVLLKPKKLNDLEYKLIQEHPQVGYRLLANIPMYAELADIVRDHHERCDGSGYPRGIKASEIDRLAKVMMIADCFDAMTTNRIYKGRKTPKEALEEIERLSGVQYDADAVKATLEVLKDVVVDKNINQLPHTDIEKERFAYFYKDSLTDLYNQSYLDVMLLQNSYDRKYAQLHLLRLKHFSRFNKESGWKEGDTVLVKIAKSLKGCFDLSMVFRIFGDDFAILDNGECNMKEIEQKINAILSNTIIKSDILNLTLDTQKSISVDDLEKL</sequence>
<dbReference type="InterPro" id="IPR003607">
    <property type="entry name" value="HD/PDEase_dom"/>
</dbReference>
<dbReference type="InterPro" id="IPR011006">
    <property type="entry name" value="CheY-like_superfamily"/>
</dbReference>
<dbReference type="InterPro" id="IPR052020">
    <property type="entry name" value="Cyclic_di-GMP/3'3'-cGAMP_PDE"/>
</dbReference>
<dbReference type="GO" id="GO:0000160">
    <property type="term" value="P:phosphorelay signal transduction system"/>
    <property type="evidence" value="ECO:0007669"/>
    <property type="project" value="InterPro"/>
</dbReference>
<keyword evidence="1" id="KW-0472">Membrane</keyword>
<dbReference type="Proteomes" id="UP000593719">
    <property type="component" value="Chromosome"/>
</dbReference>
<dbReference type="InterPro" id="IPR029787">
    <property type="entry name" value="Nucleotide_cyclase"/>
</dbReference>
<protein>
    <submittedName>
        <fullName evidence="7">Response regulator</fullName>
    </submittedName>
</protein>
<accession>A0A7M1AYI2</accession>
<dbReference type="KEGG" id="ssei:FJR45_00445"/>
<dbReference type="PROSITE" id="PS51832">
    <property type="entry name" value="HD_GYP"/>
    <property type="match status" value="1"/>
</dbReference>
<evidence type="ECO:0000313" key="7">
    <source>
        <dbReference type="EMBL" id="QOP42504.1"/>
    </source>
</evidence>
<dbReference type="SMART" id="SM00448">
    <property type="entry name" value="REC"/>
    <property type="match status" value="1"/>
</dbReference>
<proteinExistence type="predicted"/>
<dbReference type="Pfam" id="PF00072">
    <property type="entry name" value="Response_reg"/>
    <property type="match status" value="1"/>
</dbReference>
<dbReference type="RefSeq" id="WP_193150866.1">
    <property type="nucleotide sequence ID" value="NZ_CP041235.1"/>
</dbReference>
<name>A0A7M1AYI2_9BACT</name>